<dbReference type="AlphaFoldDB" id="A0A655YQH7"/>
<accession>A0A655YQH7</accession>
<evidence type="ECO:0000313" key="1">
    <source>
        <dbReference type="EMBL" id="CSC48618.1"/>
    </source>
</evidence>
<evidence type="ECO:0000313" key="2">
    <source>
        <dbReference type="Proteomes" id="UP000046067"/>
    </source>
</evidence>
<protein>
    <submittedName>
        <fullName evidence="1">Uncharacterized protein</fullName>
    </submittedName>
</protein>
<sequence length="76" mass="7993">MSHSQPFCAKSPAPHINTFWANSSFSSTKAMAIEPSKMFTTMPETTSGNPVRLRSPAIEIISAKASSAPAIAANAL</sequence>
<dbReference type="Proteomes" id="UP000046067">
    <property type="component" value="Unassembled WGS sequence"/>
</dbReference>
<organism evidence="1 2">
    <name type="scientific">Vibrio cholerae</name>
    <dbReference type="NCBI Taxonomy" id="666"/>
    <lineage>
        <taxon>Bacteria</taxon>
        <taxon>Pseudomonadati</taxon>
        <taxon>Pseudomonadota</taxon>
        <taxon>Gammaproteobacteria</taxon>
        <taxon>Vibrionales</taxon>
        <taxon>Vibrionaceae</taxon>
        <taxon>Vibrio</taxon>
    </lineage>
</organism>
<reference evidence="1 2" key="1">
    <citation type="submission" date="2015-07" db="EMBL/GenBank/DDBJ databases">
        <authorList>
            <consortium name="Pathogen Informatics"/>
        </authorList>
    </citation>
    <scope>NUCLEOTIDE SEQUENCE [LARGE SCALE GENOMIC DNA]</scope>
    <source>
        <strain evidence="1 2">A325</strain>
    </source>
</reference>
<proteinExistence type="predicted"/>
<name>A0A655YQH7_VIBCL</name>
<dbReference type="EMBL" id="CWQJ01000019">
    <property type="protein sequence ID" value="CSC48618.1"/>
    <property type="molecule type" value="Genomic_DNA"/>
</dbReference>
<gene>
    <name evidence="1" type="ORF">ERS013201_02742</name>
</gene>